<dbReference type="Gene3D" id="1.10.760.10">
    <property type="entry name" value="Cytochrome c-like domain"/>
    <property type="match status" value="1"/>
</dbReference>
<dbReference type="Proteomes" id="UP000761423">
    <property type="component" value="Unassembled WGS sequence"/>
</dbReference>
<name>A0ABX0IBR9_9FLAO</name>
<gene>
    <name evidence="6" type="ORF">G4L40_07950</name>
</gene>
<protein>
    <recommendedName>
        <fullName evidence="5">Cytochrome c domain-containing protein</fullName>
    </recommendedName>
</protein>
<dbReference type="PROSITE" id="PS51257">
    <property type="entry name" value="PROKAR_LIPOPROTEIN"/>
    <property type="match status" value="1"/>
</dbReference>
<evidence type="ECO:0000256" key="2">
    <source>
        <dbReference type="ARBA" id="ARBA00022723"/>
    </source>
</evidence>
<keyword evidence="1 4" id="KW-0349">Heme</keyword>
<comment type="caution">
    <text evidence="6">The sequence shown here is derived from an EMBL/GenBank/DDBJ whole genome shotgun (WGS) entry which is preliminary data.</text>
</comment>
<evidence type="ECO:0000259" key="5">
    <source>
        <dbReference type="PROSITE" id="PS51007"/>
    </source>
</evidence>
<proteinExistence type="predicted"/>
<keyword evidence="3 4" id="KW-0408">Iron</keyword>
<organism evidence="6 7">
    <name type="scientific">Flavobacterium celericrescens</name>
    <dbReference type="NCBI Taxonomy" id="2709780"/>
    <lineage>
        <taxon>Bacteria</taxon>
        <taxon>Pseudomonadati</taxon>
        <taxon>Bacteroidota</taxon>
        <taxon>Flavobacteriia</taxon>
        <taxon>Flavobacteriales</taxon>
        <taxon>Flavobacteriaceae</taxon>
        <taxon>Flavobacterium</taxon>
    </lineage>
</organism>
<keyword evidence="2 4" id="KW-0479">Metal-binding</keyword>
<sequence length="120" mass="12986">MKNKINLFILSGFIAFSSCTSDSVSDLGEPNDLNEITYTTTIKSIIDNNCISCHGSTPTNGAPMSLTTYENVKDAVLTRNLLDRISRTEGSSGAMPLGGPRLPQNDINAVSEWIDTNFPQ</sequence>
<keyword evidence="7" id="KW-1185">Reference proteome</keyword>
<evidence type="ECO:0000313" key="6">
    <source>
        <dbReference type="EMBL" id="NHM04635.1"/>
    </source>
</evidence>
<accession>A0ABX0IBR9</accession>
<dbReference type="RefSeq" id="WP_166236677.1">
    <property type="nucleotide sequence ID" value="NZ_JAAJBV010000005.1"/>
</dbReference>
<dbReference type="PROSITE" id="PS51007">
    <property type="entry name" value="CYTC"/>
    <property type="match status" value="1"/>
</dbReference>
<evidence type="ECO:0000313" key="7">
    <source>
        <dbReference type="Proteomes" id="UP000761423"/>
    </source>
</evidence>
<feature type="domain" description="Cytochrome c" evidence="5">
    <location>
        <begin position="37"/>
        <end position="118"/>
    </location>
</feature>
<evidence type="ECO:0000256" key="4">
    <source>
        <dbReference type="PROSITE-ProRule" id="PRU00433"/>
    </source>
</evidence>
<dbReference type="SUPFAM" id="SSF46626">
    <property type="entry name" value="Cytochrome c"/>
    <property type="match status" value="1"/>
</dbReference>
<dbReference type="InterPro" id="IPR009056">
    <property type="entry name" value="Cyt_c-like_dom"/>
</dbReference>
<reference evidence="6 7" key="1">
    <citation type="submission" date="2020-02" db="EMBL/GenBank/DDBJ databases">
        <authorList>
            <person name="Chen W.-M."/>
        </authorList>
    </citation>
    <scope>NUCLEOTIDE SEQUENCE [LARGE SCALE GENOMIC DNA]</scope>
    <source>
        <strain evidence="6 7">TWA-26</strain>
    </source>
</reference>
<evidence type="ECO:0000256" key="3">
    <source>
        <dbReference type="ARBA" id="ARBA00023004"/>
    </source>
</evidence>
<evidence type="ECO:0000256" key="1">
    <source>
        <dbReference type="ARBA" id="ARBA00022617"/>
    </source>
</evidence>
<dbReference type="InterPro" id="IPR036909">
    <property type="entry name" value="Cyt_c-like_dom_sf"/>
</dbReference>
<dbReference type="Pfam" id="PF13442">
    <property type="entry name" value="Cytochrome_CBB3"/>
    <property type="match status" value="1"/>
</dbReference>
<dbReference type="EMBL" id="JAAJBV010000005">
    <property type="protein sequence ID" value="NHM04635.1"/>
    <property type="molecule type" value="Genomic_DNA"/>
</dbReference>